<evidence type="ECO:0000313" key="2">
    <source>
        <dbReference type="EMBL" id="WVZ09274.1"/>
    </source>
</evidence>
<keyword evidence="3" id="KW-1185">Reference proteome</keyword>
<feature type="compositionally biased region" description="Basic residues" evidence="1">
    <location>
        <begin position="1"/>
        <end position="13"/>
    </location>
</feature>
<proteinExistence type="predicted"/>
<evidence type="ECO:0008006" key="4">
    <source>
        <dbReference type="Google" id="ProtNLM"/>
    </source>
</evidence>
<feature type="compositionally biased region" description="Basic and acidic residues" evidence="1">
    <location>
        <begin position="98"/>
        <end position="151"/>
    </location>
</feature>
<dbReference type="EMBL" id="CP144696">
    <property type="protein sequence ID" value="WVZ09274.1"/>
    <property type="molecule type" value="Genomic_DNA"/>
</dbReference>
<accession>A0AAQ3RYN3</accession>
<evidence type="ECO:0000256" key="1">
    <source>
        <dbReference type="SAM" id="MobiDB-lite"/>
    </source>
</evidence>
<feature type="compositionally biased region" description="Basic and acidic residues" evidence="1">
    <location>
        <begin position="245"/>
        <end position="260"/>
    </location>
</feature>
<dbReference type="PANTHER" id="PTHR36364">
    <property type="entry name" value="OS03G0203000 PROTEIN"/>
    <property type="match status" value="1"/>
</dbReference>
<protein>
    <recommendedName>
        <fullName evidence="4">Btz domain-containing protein</fullName>
    </recommendedName>
</protein>
<dbReference type="Proteomes" id="UP001374535">
    <property type="component" value="Chromosome 5"/>
</dbReference>
<feature type="compositionally biased region" description="Basic and acidic residues" evidence="1">
    <location>
        <begin position="189"/>
        <end position="234"/>
    </location>
</feature>
<dbReference type="AlphaFoldDB" id="A0AAQ3RYN3"/>
<dbReference type="PANTHER" id="PTHR36364:SF1">
    <property type="entry name" value="OS03G0203000 PROTEIN"/>
    <property type="match status" value="1"/>
</dbReference>
<feature type="region of interest" description="Disordered" evidence="1">
    <location>
        <begin position="189"/>
        <end position="260"/>
    </location>
</feature>
<feature type="compositionally biased region" description="Basic and acidic residues" evidence="1">
    <location>
        <begin position="26"/>
        <end position="37"/>
    </location>
</feature>
<feature type="compositionally biased region" description="Basic and acidic residues" evidence="1">
    <location>
        <begin position="69"/>
        <end position="85"/>
    </location>
</feature>
<name>A0AAQ3RYN3_VIGMU</name>
<reference evidence="2 3" key="1">
    <citation type="journal article" date="2023" name="Life. Sci Alliance">
        <title>Evolutionary insights into 3D genome organization and epigenetic landscape of Vigna mungo.</title>
        <authorList>
            <person name="Junaid A."/>
            <person name="Singh B."/>
            <person name="Bhatia S."/>
        </authorList>
    </citation>
    <scope>NUCLEOTIDE SEQUENCE [LARGE SCALE GENOMIC DNA]</scope>
    <source>
        <strain evidence="2">Urdbean</strain>
    </source>
</reference>
<organism evidence="2 3">
    <name type="scientific">Vigna mungo</name>
    <name type="common">Black gram</name>
    <name type="synonym">Phaseolus mungo</name>
    <dbReference type="NCBI Taxonomy" id="3915"/>
    <lineage>
        <taxon>Eukaryota</taxon>
        <taxon>Viridiplantae</taxon>
        <taxon>Streptophyta</taxon>
        <taxon>Embryophyta</taxon>
        <taxon>Tracheophyta</taxon>
        <taxon>Spermatophyta</taxon>
        <taxon>Magnoliopsida</taxon>
        <taxon>eudicotyledons</taxon>
        <taxon>Gunneridae</taxon>
        <taxon>Pentapetalae</taxon>
        <taxon>rosids</taxon>
        <taxon>fabids</taxon>
        <taxon>Fabales</taxon>
        <taxon>Fabaceae</taxon>
        <taxon>Papilionoideae</taxon>
        <taxon>50 kb inversion clade</taxon>
        <taxon>NPAAA clade</taxon>
        <taxon>indigoferoid/millettioid clade</taxon>
        <taxon>Phaseoleae</taxon>
        <taxon>Vigna</taxon>
    </lineage>
</organism>
<gene>
    <name evidence="2" type="ORF">V8G54_013804</name>
</gene>
<feature type="region of interest" description="Disordered" evidence="1">
    <location>
        <begin position="1"/>
        <end position="173"/>
    </location>
</feature>
<evidence type="ECO:0000313" key="3">
    <source>
        <dbReference type="Proteomes" id="UP001374535"/>
    </source>
</evidence>
<sequence>MSRRHSDSKRRHSRFDPQPSPKRYRRDAYGKEEKERVANGANVQNGGHRRLNEDDPPSAKQRSASLHSKPNDQHAPHPTQHEKRGSTGQVGQSSRQRKAGERGWWKDARKQLNERAETSHRREQRDGKYQAKLDDNTFQRRDDFSERKDDPFPTSLPTSRKRPAFREKRIPMESGDTNLVAALAVNLSEIDHPAGRNERKKEERSNNPRHLGRPEKPFADDRAPNKVGARRDGFPSRGRRYGGNDSHRGRDKFNGRQDKIQTEKWKHDLYLEVSKDPIPQNEDDQIAKLEALLASS</sequence>